<name>A0A401HBM6_AERPX</name>
<dbReference type="EMBL" id="BDMD01000125">
    <property type="protein sequence ID" value="GBF09846.1"/>
    <property type="molecule type" value="Genomic_DNA"/>
</dbReference>
<feature type="non-terminal residue" evidence="2">
    <location>
        <position position="68"/>
    </location>
</feature>
<gene>
    <name evidence="2" type="ORF">apy_15710</name>
    <name evidence="3" type="ORF">apy_15720</name>
</gene>
<sequence length="68" mass="7222">GGGGGAGARCRARGYRGYGRVYGWPHKLHSGLTTPRRTPGGADSGVGLPPLHDTVRGPRKPRRPPRRP</sequence>
<feature type="compositionally biased region" description="Basic residues" evidence="1">
    <location>
        <begin position="57"/>
        <end position="68"/>
    </location>
</feature>
<dbReference type="Proteomes" id="UP000291213">
    <property type="component" value="Unassembled WGS sequence"/>
</dbReference>
<protein>
    <submittedName>
        <fullName evidence="2">Uncharacterized protein</fullName>
    </submittedName>
</protein>
<organism evidence="2 4">
    <name type="scientific">Aeropyrum pernix</name>
    <dbReference type="NCBI Taxonomy" id="56636"/>
    <lineage>
        <taxon>Archaea</taxon>
        <taxon>Thermoproteota</taxon>
        <taxon>Thermoprotei</taxon>
        <taxon>Desulfurococcales</taxon>
        <taxon>Desulfurococcaceae</taxon>
        <taxon>Aeropyrum</taxon>
    </lineage>
</organism>
<evidence type="ECO:0000313" key="3">
    <source>
        <dbReference type="EMBL" id="GBF09847.1"/>
    </source>
</evidence>
<evidence type="ECO:0000256" key="1">
    <source>
        <dbReference type="SAM" id="MobiDB-lite"/>
    </source>
</evidence>
<accession>A0A401HBM6</accession>
<reference evidence="2 4" key="1">
    <citation type="submission" date="2017-02" db="EMBL/GenBank/DDBJ databases">
        <title>isolation and characterization of a novel temperate virus Aeropyrum globular virus 1 infecting hyperthermophilic archaeon Aeropyrum.</title>
        <authorList>
            <person name="Yumiya M."/>
            <person name="Yoshida T."/>
            <person name="Sako Y."/>
        </authorList>
    </citation>
    <scope>NUCLEOTIDE SEQUENCE [LARGE SCALE GENOMIC DNA]</scope>
    <source>
        <strain evidence="2 4">YK1-12-2013</strain>
    </source>
</reference>
<dbReference type="EMBL" id="BDMD01000126">
    <property type="protein sequence ID" value="GBF09847.1"/>
    <property type="molecule type" value="Genomic_DNA"/>
</dbReference>
<proteinExistence type="predicted"/>
<comment type="caution">
    <text evidence="2">The sequence shown here is derived from an EMBL/GenBank/DDBJ whole genome shotgun (WGS) entry which is preliminary data.</text>
</comment>
<evidence type="ECO:0000313" key="2">
    <source>
        <dbReference type="EMBL" id="GBF09846.1"/>
    </source>
</evidence>
<evidence type="ECO:0000313" key="4">
    <source>
        <dbReference type="Proteomes" id="UP000291213"/>
    </source>
</evidence>
<feature type="non-terminal residue" evidence="2">
    <location>
        <position position="1"/>
    </location>
</feature>
<dbReference type="AlphaFoldDB" id="A0A401HBM6"/>
<feature type="region of interest" description="Disordered" evidence="1">
    <location>
        <begin position="22"/>
        <end position="68"/>
    </location>
</feature>